<dbReference type="Proteomes" id="UP000756132">
    <property type="component" value="Chromosome 1"/>
</dbReference>
<evidence type="ECO:0000313" key="2">
    <source>
        <dbReference type="EMBL" id="UJO12128.1"/>
    </source>
</evidence>
<reference evidence="2" key="2">
    <citation type="journal article" date="2022" name="Microb. Genom.">
        <title>A chromosome-scale genome assembly of the tomato pathogen Cladosporium fulvum reveals a compartmentalized genome architecture and the presence of a dispensable chromosome.</title>
        <authorList>
            <person name="Zaccaron A.Z."/>
            <person name="Chen L.H."/>
            <person name="Samaras A."/>
            <person name="Stergiopoulos I."/>
        </authorList>
    </citation>
    <scope>NUCLEOTIDE SEQUENCE</scope>
    <source>
        <strain evidence="2">Race5_Kim</strain>
    </source>
</reference>
<evidence type="ECO:0000256" key="1">
    <source>
        <dbReference type="SAM" id="MobiDB-lite"/>
    </source>
</evidence>
<organism evidence="2 3">
    <name type="scientific">Passalora fulva</name>
    <name type="common">Tomato leaf mold</name>
    <name type="synonym">Cladosporium fulvum</name>
    <dbReference type="NCBI Taxonomy" id="5499"/>
    <lineage>
        <taxon>Eukaryota</taxon>
        <taxon>Fungi</taxon>
        <taxon>Dikarya</taxon>
        <taxon>Ascomycota</taxon>
        <taxon>Pezizomycotina</taxon>
        <taxon>Dothideomycetes</taxon>
        <taxon>Dothideomycetidae</taxon>
        <taxon>Mycosphaerellales</taxon>
        <taxon>Mycosphaerellaceae</taxon>
        <taxon>Fulvia</taxon>
    </lineage>
</organism>
<protein>
    <submittedName>
        <fullName evidence="2">Uncharacterized protein</fullName>
    </submittedName>
</protein>
<reference evidence="2" key="1">
    <citation type="submission" date="2021-12" db="EMBL/GenBank/DDBJ databases">
        <authorList>
            <person name="Zaccaron A."/>
            <person name="Stergiopoulos I."/>
        </authorList>
    </citation>
    <scope>NUCLEOTIDE SEQUENCE</scope>
    <source>
        <strain evidence="2">Race5_Kim</strain>
    </source>
</reference>
<dbReference type="AlphaFoldDB" id="A0A9Q8L8H0"/>
<evidence type="ECO:0000313" key="3">
    <source>
        <dbReference type="Proteomes" id="UP000756132"/>
    </source>
</evidence>
<gene>
    <name evidence="2" type="ORF">CLAFUR5_02249</name>
</gene>
<proteinExistence type="predicted"/>
<dbReference type="GeneID" id="71982127"/>
<keyword evidence="3" id="KW-1185">Reference proteome</keyword>
<dbReference type="EMBL" id="CP090163">
    <property type="protein sequence ID" value="UJO12128.1"/>
    <property type="molecule type" value="Genomic_DNA"/>
</dbReference>
<name>A0A9Q8L8H0_PASFU</name>
<accession>A0A9Q8L8H0</accession>
<sequence>MDCITAAILFQCRYMTFPHMEFVRRYLPAWLLRSRSHSEPLNPVVSLVSSVKPTGTAGVDLQNSISDPSDRQKDNDNVIPPKGSLRSAQRPTLTPERYVQLLVEAVKNEIFRKDLARDLELAMSQLGSAQRDRDIHQAEYEELAGRQIDAIAPYLERLSQKVVEDDEAIRNETNETKRLRARLNLCVLDHARLPGRLIPSTPWLVDQSRQSSRIDDLAVGEEFCAQIMEVCRGKSQFQKDQIKTRELRKQVLAAKRGPRSDLQQACRMWRDSEDTLAIRCENQIRAEKEVLMNIVRPLLSVHEISTSGWLHPTTSSMSSGQDLSLVSAKQASKYDKIGSTRADDDWKADRSTQWLNVHKSRRELNRQLRGRVNLAANYPLALAGYLATYNAGTESEFNRKYAEQYGSSFEARQADSHEQIEIWRGRPGGKM</sequence>
<feature type="region of interest" description="Disordered" evidence="1">
    <location>
        <begin position="58"/>
        <end position="90"/>
    </location>
</feature>
<dbReference type="KEGG" id="ffu:CLAFUR5_02249"/>
<dbReference type="RefSeq" id="XP_047756494.1">
    <property type="nucleotide sequence ID" value="XM_047901397.1"/>
</dbReference>